<reference evidence="3" key="1">
    <citation type="journal article" date="2019" name="Int. J. Syst. Evol. Microbiol.">
        <title>The Global Catalogue of Microorganisms (GCM) 10K type strain sequencing project: providing services to taxonomists for standard genome sequencing and annotation.</title>
        <authorList>
            <consortium name="The Broad Institute Genomics Platform"/>
            <consortium name="The Broad Institute Genome Sequencing Center for Infectious Disease"/>
            <person name="Wu L."/>
            <person name="Ma J."/>
        </authorList>
    </citation>
    <scope>NUCLEOTIDE SEQUENCE [LARGE SCALE GENOMIC DNA]</scope>
    <source>
        <strain evidence="3">CGMCC 4.7645</strain>
    </source>
</reference>
<evidence type="ECO:0000313" key="3">
    <source>
        <dbReference type="Proteomes" id="UP001597417"/>
    </source>
</evidence>
<feature type="region of interest" description="Disordered" evidence="1">
    <location>
        <begin position="38"/>
        <end position="57"/>
    </location>
</feature>
<dbReference type="RefSeq" id="WP_378267127.1">
    <property type="nucleotide sequence ID" value="NZ_JBHUKR010000011.1"/>
</dbReference>
<evidence type="ECO:0000256" key="1">
    <source>
        <dbReference type="SAM" id="MobiDB-lite"/>
    </source>
</evidence>
<accession>A0ABW5FWC7</accession>
<evidence type="ECO:0000313" key="2">
    <source>
        <dbReference type="EMBL" id="MFD2419113.1"/>
    </source>
</evidence>
<dbReference type="Proteomes" id="UP001597417">
    <property type="component" value="Unassembled WGS sequence"/>
</dbReference>
<dbReference type="EMBL" id="JBHUKR010000011">
    <property type="protein sequence ID" value="MFD2419113.1"/>
    <property type="molecule type" value="Genomic_DNA"/>
</dbReference>
<keyword evidence="3" id="KW-1185">Reference proteome</keyword>
<proteinExistence type="predicted"/>
<organism evidence="2 3">
    <name type="scientific">Amycolatopsis pigmentata</name>
    <dbReference type="NCBI Taxonomy" id="450801"/>
    <lineage>
        <taxon>Bacteria</taxon>
        <taxon>Bacillati</taxon>
        <taxon>Actinomycetota</taxon>
        <taxon>Actinomycetes</taxon>
        <taxon>Pseudonocardiales</taxon>
        <taxon>Pseudonocardiaceae</taxon>
        <taxon>Amycolatopsis</taxon>
    </lineage>
</organism>
<protein>
    <submittedName>
        <fullName evidence="2">Uncharacterized protein</fullName>
    </submittedName>
</protein>
<gene>
    <name evidence="2" type="ORF">ACFSXZ_22535</name>
</gene>
<comment type="caution">
    <text evidence="2">The sequence shown here is derived from an EMBL/GenBank/DDBJ whole genome shotgun (WGS) entry which is preliminary data.</text>
</comment>
<sequence length="126" mass="14057">MPNSGPGGYEFDPATIAHRITDWEQVLDDIRNDENQLRQAQRHANPPSADKPAVKNAQDMRASIQAAIDQNTAMQRYIRQWIDALHKAERTYVAHDQELIDGGSAADGQGLCSTDVVETTDNGWRK</sequence>
<name>A0ABW5FWC7_9PSEU</name>